<feature type="compositionally biased region" description="Basic and acidic residues" evidence="1">
    <location>
        <begin position="475"/>
        <end position="490"/>
    </location>
</feature>
<feature type="compositionally biased region" description="Basic and acidic residues" evidence="1">
    <location>
        <begin position="524"/>
        <end position="540"/>
    </location>
</feature>
<feature type="compositionally biased region" description="Pro residues" evidence="1">
    <location>
        <begin position="510"/>
        <end position="519"/>
    </location>
</feature>
<feature type="compositionally biased region" description="Low complexity" evidence="1">
    <location>
        <begin position="196"/>
        <end position="208"/>
    </location>
</feature>
<dbReference type="RefSeq" id="XP_016604087.1">
    <property type="nucleotide sequence ID" value="XM_016756787.1"/>
</dbReference>
<dbReference type="PROSITE" id="PS50021">
    <property type="entry name" value="CH"/>
    <property type="match status" value="1"/>
</dbReference>
<dbReference type="eggNOG" id="KOG0516">
    <property type="taxonomic scope" value="Eukaryota"/>
</dbReference>
<feature type="compositionally biased region" description="Acidic residues" evidence="1">
    <location>
        <begin position="300"/>
        <end position="313"/>
    </location>
</feature>
<dbReference type="InParanoid" id="A0A0L0H4B9"/>
<feature type="compositionally biased region" description="Polar residues" evidence="1">
    <location>
        <begin position="371"/>
        <end position="381"/>
    </location>
</feature>
<dbReference type="EMBL" id="KQ257472">
    <property type="protein sequence ID" value="KNC96047.1"/>
    <property type="molecule type" value="Genomic_DNA"/>
</dbReference>
<sequence length="1047" mass="111573">MSLQASRYPSAQLSAATERLKKVVASYEAHEKNPSSALIRSAYAATDDVESYGRALTGLTENTTHIVDDRLVRSLKTSFRDAVGRADAALRRELDKLVNIVLDEVRFVYEADGADDANSDDLGEGAVESCRQALQEIAHRMDLVGGLDALLNDFITTTFRNDVHDTYLGMIETANAATEDRLSARIQRVTNKLEVTQSTTSQPSATAPRPHPVSAPQRTATQVKTNPSPPPVVPRPAADTAVSRPYSASEAVPPPQPPPLTKPRPKSIAVNQGPSTTSRLPPPIERSPVAKSRQSLTDLTPDEAEEMDVEETEGGNPPGDGRTGFVSNLNRMLSGPPPKFNRPAVQYSAQDEAGSDDDQYNPRSLTREVTQEPQDVQSEQDYPQMEDEPAETHAIPPAAVVPGQQPPAAPARVPTVTSMPEQSLAPPQQMSSSVSDQNVAGKEKDKHKGQKSPKMGIRGMLSHLTKSRPKKGKKSGKDDETGEHEPHASESTEPSHPSEEAGAEVDHPPVAVPPRPAARPPVQAREEEPYEDSTRGHEKSQSSTSSRSSKPTHSRPGSIGASLPGVTDQIAQSGEQHASDDGYTEAPAGGPERPPAVPSRPKKPQGNSAMSALASVMRGNQKTGDETASEADETASIASGRGNRMSMYSDSGASAGRPTSMYSEAGDRRSVHQDTPSEESIGRFPPRVAPSTPIRRGTYDEPQSPGSPPVGTIEPPAPVPRRPPRPVPSHSPMRKSTADDHSPSPPLPNVPPKPGATRKSTHFDEVPAEVRPMPPGTAQRPTSMASERPMSVVSTVSATDSVPGHEEPSSTAVEDHGEAPSPKPRRIPGLFATNHGALGALAAAVTGRSGPPAFPRSLSQDDHIAEEHVADGAGTPPPEEVLPAPLQTRPGDQDTQAEPAVVSPTTRRVAAAGRSPSHTDLFNGPALNFKRKESSVSGDDKAIEKGGLEWLNKHLVAHDIQVDNLYSALGNGLNLIYALEDCTGESVGKYNKRAMLPVHKIDNIAVALNFLTKKGISTGFCSPQDIMDGDRGKILTLFNYILKTFPA</sequence>
<keyword evidence="4" id="KW-1185">Reference proteome</keyword>
<dbReference type="SUPFAM" id="SSF47576">
    <property type="entry name" value="Calponin-homology domain, CH-domain"/>
    <property type="match status" value="1"/>
</dbReference>
<name>A0A0L0H4B9_SPIPD</name>
<dbReference type="Proteomes" id="UP000053201">
    <property type="component" value="Unassembled WGS sequence"/>
</dbReference>
<feature type="region of interest" description="Disordered" evidence="1">
    <location>
        <begin position="193"/>
        <end position="830"/>
    </location>
</feature>
<dbReference type="OrthoDB" id="10017054at2759"/>
<feature type="compositionally biased region" description="Low complexity" evidence="1">
    <location>
        <begin position="791"/>
        <end position="802"/>
    </location>
</feature>
<feature type="compositionally biased region" description="Basic and acidic residues" evidence="1">
    <location>
        <begin position="496"/>
        <end position="507"/>
    </location>
</feature>
<evidence type="ECO:0000313" key="3">
    <source>
        <dbReference type="EMBL" id="KNC96047.1"/>
    </source>
</evidence>
<gene>
    <name evidence="3" type="ORF">SPPG_08642</name>
</gene>
<feature type="compositionally biased region" description="Pro residues" evidence="1">
    <location>
        <begin position="715"/>
        <end position="729"/>
    </location>
</feature>
<feature type="compositionally biased region" description="Polar residues" evidence="1">
    <location>
        <begin position="415"/>
        <end position="438"/>
    </location>
</feature>
<feature type="compositionally biased region" description="Low complexity" evidence="1">
    <location>
        <begin position="394"/>
        <end position="403"/>
    </location>
</feature>
<feature type="compositionally biased region" description="Low complexity" evidence="1">
    <location>
        <begin position="541"/>
        <end position="556"/>
    </location>
</feature>
<dbReference type="GeneID" id="27691789"/>
<dbReference type="InterPro" id="IPR001715">
    <property type="entry name" value="CH_dom"/>
</dbReference>
<feature type="compositionally biased region" description="Pro residues" evidence="1">
    <location>
        <begin position="252"/>
        <end position="262"/>
    </location>
</feature>
<dbReference type="VEuPathDB" id="FungiDB:SPPG_08642"/>
<feature type="compositionally biased region" description="Basic residues" evidence="1">
    <location>
        <begin position="465"/>
        <end position="474"/>
    </location>
</feature>
<dbReference type="STRING" id="645134.A0A0L0H4B9"/>
<feature type="compositionally biased region" description="Pro residues" evidence="1">
    <location>
        <begin position="743"/>
        <end position="754"/>
    </location>
</feature>
<feature type="compositionally biased region" description="Polar residues" evidence="1">
    <location>
        <begin position="269"/>
        <end position="279"/>
    </location>
</feature>
<evidence type="ECO:0000313" key="4">
    <source>
        <dbReference type="Proteomes" id="UP000053201"/>
    </source>
</evidence>
<protein>
    <recommendedName>
        <fullName evidence="2">Calponin-homology (CH) domain-containing protein</fullName>
    </recommendedName>
</protein>
<dbReference type="InterPro" id="IPR036872">
    <property type="entry name" value="CH_dom_sf"/>
</dbReference>
<evidence type="ECO:0000256" key="1">
    <source>
        <dbReference type="SAM" id="MobiDB-lite"/>
    </source>
</evidence>
<proteinExistence type="predicted"/>
<feature type="compositionally biased region" description="Polar residues" evidence="1">
    <location>
        <begin position="216"/>
        <end position="226"/>
    </location>
</feature>
<evidence type="ECO:0000259" key="2">
    <source>
        <dbReference type="PROSITE" id="PS50021"/>
    </source>
</evidence>
<dbReference type="Gene3D" id="1.10.418.10">
    <property type="entry name" value="Calponin-like domain"/>
    <property type="match status" value="1"/>
</dbReference>
<dbReference type="Pfam" id="PF00307">
    <property type="entry name" value="CH"/>
    <property type="match status" value="1"/>
</dbReference>
<dbReference type="SMART" id="SM00033">
    <property type="entry name" value="CH"/>
    <property type="match status" value="1"/>
</dbReference>
<dbReference type="OMA" id="LQYGPPN"/>
<feature type="domain" description="Calponin-homology (CH)" evidence="2">
    <location>
        <begin position="941"/>
        <end position="1046"/>
    </location>
</feature>
<dbReference type="AlphaFoldDB" id="A0A0L0H4B9"/>
<accession>A0A0L0H4B9</accession>
<organism evidence="3 4">
    <name type="scientific">Spizellomyces punctatus (strain DAOM BR117)</name>
    <dbReference type="NCBI Taxonomy" id="645134"/>
    <lineage>
        <taxon>Eukaryota</taxon>
        <taxon>Fungi</taxon>
        <taxon>Fungi incertae sedis</taxon>
        <taxon>Chytridiomycota</taxon>
        <taxon>Chytridiomycota incertae sedis</taxon>
        <taxon>Chytridiomycetes</taxon>
        <taxon>Spizellomycetales</taxon>
        <taxon>Spizellomycetaceae</taxon>
        <taxon>Spizellomyces</taxon>
    </lineage>
</organism>
<reference evidence="3 4" key="1">
    <citation type="submission" date="2009-08" db="EMBL/GenBank/DDBJ databases">
        <title>The Genome Sequence of Spizellomyces punctatus strain DAOM BR117.</title>
        <authorList>
            <consortium name="The Broad Institute Genome Sequencing Platform"/>
            <person name="Russ C."/>
            <person name="Cuomo C."/>
            <person name="Shea T."/>
            <person name="Young S.K."/>
            <person name="Zeng Q."/>
            <person name="Koehrsen M."/>
            <person name="Haas B."/>
            <person name="Borodovsky M."/>
            <person name="Guigo R."/>
            <person name="Alvarado L."/>
            <person name="Berlin A."/>
            <person name="Bochicchio J."/>
            <person name="Borenstein D."/>
            <person name="Chapman S."/>
            <person name="Chen Z."/>
            <person name="Engels R."/>
            <person name="Freedman E."/>
            <person name="Gellesch M."/>
            <person name="Goldberg J."/>
            <person name="Griggs A."/>
            <person name="Gujja S."/>
            <person name="Heiman D."/>
            <person name="Hepburn T."/>
            <person name="Howarth C."/>
            <person name="Jen D."/>
            <person name="Larson L."/>
            <person name="Lewis B."/>
            <person name="Mehta T."/>
            <person name="Park D."/>
            <person name="Pearson M."/>
            <person name="Roberts A."/>
            <person name="Saif S."/>
            <person name="Shenoy N."/>
            <person name="Sisk P."/>
            <person name="Stolte C."/>
            <person name="Sykes S."/>
            <person name="Thomson T."/>
            <person name="Walk T."/>
            <person name="White J."/>
            <person name="Yandava C."/>
            <person name="Burger G."/>
            <person name="Gray M.W."/>
            <person name="Holland P.W.H."/>
            <person name="King N."/>
            <person name="Lang F.B.F."/>
            <person name="Roger A.J."/>
            <person name="Ruiz-Trillo I."/>
            <person name="Lander E."/>
            <person name="Nusbaum C."/>
        </authorList>
    </citation>
    <scope>NUCLEOTIDE SEQUENCE [LARGE SCALE GENOMIC DNA]</scope>
    <source>
        <strain evidence="3 4">DAOM BR117</strain>
    </source>
</reference>
<feature type="compositionally biased region" description="Basic and acidic residues" evidence="1">
    <location>
        <begin position="803"/>
        <end position="818"/>
    </location>
</feature>
<feature type="region of interest" description="Disordered" evidence="1">
    <location>
        <begin position="869"/>
        <end position="926"/>
    </location>
</feature>